<dbReference type="RefSeq" id="WP_169381597.1">
    <property type="nucleotide sequence ID" value="NZ_JAAXLA010000019.1"/>
</dbReference>
<organism evidence="1 2">
    <name type="scientific">Pseudonocardia acidicola</name>
    <dbReference type="NCBI Taxonomy" id="2724939"/>
    <lineage>
        <taxon>Bacteria</taxon>
        <taxon>Bacillati</taxon>
        <taxon>Actinomycetota</taxon>
        <taxon>Actinomycetes</taxon>
        <taxon>Pseudonocardiales</taxon>
        <taxon>Pseudonocardiaceae</taxon>
        <taxon>Pseudonocardia</taxon>
    </lineage>
</organism>
<dbReference type="Proteomes" id="UP000820669">
    <property type="component" value="Unassembled WGS sequence"/>
</dbReference>
<accession>A0ABX1S9B0</accession>
<evidence type="ECO:0000313" key="1">
    <source>
        <dbReference type="EMBL" id="NMH98155.1"/>
    </source>
</evidence>
<evidence type="ECO:0000313" key="2">
    <source>
        <dbReference type="Proteomes" id="UP000820669"/>
    </source>
</evidence>
<dbReference type="EMBL" id="JAAXLA010000019">
    <property type="protein sequence ID" value="NMH98155.1"/>
    <property type="molecule type" value="Genomic_DNA"/>
</dbReference>
<proteinExistence type="predicted"/>
<keyword evidence="2" id="KW-1185">Reference proteome</keyword>
<sequence length="160" mass="15390">MRRIGLGEVRGRGVAAVALAVLVAVASLLGQLGRPPPQAGAAVLAGASAPAAFVRGGAPARAARDALPGAADAPAPGTTAASAPAAVVPGPVGERAGIRPGWPGQRSWVPVPPLLAVLAAAALLVPPARRGITAAAVVARAHPFRGGARPARAPPVPAGC</sequence>
<reference evidence="1 2" key="1">
    <citation type="submission" date="2020-04" db="EMBL/GenBank/DDBJ databases">
        <authorList>
            <person name="Klaysubun C."/>
            <person name="Duangmal K."/>
            <person name="Lipun K."/>
        </authorList>
    </citation>
    <scope>NUCLEOTIDE SEQUENCE [LARGE SCALE GENOMIC DNA]</scope>
    <source>
        <strain evidence="1 2">K10HN5</strain>
    </source>
</reference>
<comment type="caution">
    <text evidence="1">The sequence shown here is derived from an EMBL/GenBank/DDBJ whole genome shotgun (WGS) entry which is preliminary data.</text>
</comment>
<name>A0ABX1S9B0_9PSEU</name>
<gene>
    <name evidence="1" type="ORF">HF526_12650</name>
</gene>
<protein>
    <submittedName>
        <fullName evidence="1">Uncharacterized protein</fullName>
    </submittedName>
</protein>